<dbReference type="Proteomes" id="UP000026960">
    <property type="component" value="Chromosome 1"/>
</dbReference>
<sequence>MCRSIFCYSFTMTSKSMASLEQEATDSSESGARRGGDMLATVQESVQSFLGAVRDKITGPSSGGASAKAKGFAADKTEGMLCALAGLATARKGERNESTWQQGDDARRCGAEKAEEARGQSAQHEPSSKEK</sequence>
<accession>A0A0D3EU74</accession>
<proteinExistence type="predicted"/>
<dbReference type="EnsemblPlants" id="OBART01G31490.1">
    <property type="protein sequence ID" value="OBART01G31490.1"/>
    <property type="gene ID" value="OBART01G31490"/>
</dbReference>
<dbReference type="PaxDb" id="65489-OBART01G31490.1"/>
<name>A0A0D3EU74_9ORYZ</name>
<feature type="compositionally biased region" description="Basic and acidic residues" evidence="1">
    <location>
        <begin position="104"/>
        <end position="118"/>
    </location>
</feature>
<evidence type="ECO:0000313" key="2">
    <source>
        <dbReference type="EnsemblPlants" id="OBART01G31490.1"/>
    </source>
</evidence>
<organism evidence="2">
    <name type="scientific">Oryza barthii</name>
    <dbReference type="NCBI Taxonomy" id="65489"/>
    <lineage>
        <taxon>Eukaryota</taxon>
        <taxon>Viridiplantae</taxon>
        <taxon>Streptophyta</taxon>
        <taxon>Embryophyta</taxon>
        <taxon>Tracheophyta</taxon>
        <taxon>Spermatophyta</taxon>
        <taxon>Magnoliopsida</taxon>
        <taxon>Liliopsida</taxon>
        <taxon>Poales</taxon>
        <taxon>Poaceae</taxon>
        <taxon>BOP clade</taxon>
        <taxon>Oryzoideae</taxon>
        <taxon>Oryzeae</taxon>
        <taxon>Oryzinae</taxon>
        <taxon>Oryza</taxon>
    </lineage>
</organism>
<reference evidence="2" key="2">
    <citation type="submission" date="2015-03" db="UniProtKB">
        <authorList>
            <consortium name="EnsemblPlants"/>
        </authorList>
    </citation>
    <scope>IDENTIFICATION</scope>
</reference>
<dbReference type="STRING" id="65489.A0A0D3EU74"/>
<reference evidence="2" key="1">
    <citation type="journal article" date="2009" name="Rice">
        <title>De Novo Next Generation Sequencing of Plant Genomes.</title>
        <authorList>
            <person name="Rounsley S."/>
            <person name="Marri P.R."/>
            <person name="Yu Y."/>
            <person name="He R."/>
            <person name="Sisneros N."/>
            <person name="Goicoechea J.L."/>
            <person name="Lee S.J."/>
            <person name="Angelova A."/>
            <person name="Kudrna D."/>
            <person name="Luo M."/>
            <person name="Affourtit J."/>
            <person name="Desany B."/>
            <person name="Knight J."/>
            <person name="Niazi F."/>
            <person name="Egholm M."/>
            <person name="Wing R.A."/>
        </authorList>
    </citation>
    <scope>NUCLEOTIDE SEQUENCE [LARGE SCALE GENOMIC DNA]</scope>
    <source>
        <strain evidence="2">cv. IRGC 105608</strain>
    </source>
</reference>
<dbReference type="HOGENOM" id="CLU_1930723_0_0_1"/>
<feature type="region of interest" description="Disordered" evidence="1">
    <location>
        <begin position="17"/>
        <end position="39"/>
    </location>
</feature>
<dbReference type="Gramene" id="OBART01G31490.1">
    <property type="protein sequence ID" value="OBART01G31490.1"/>
    <property type="gene ID" value="OBART01G31490"/>
</dbReference>
<feature type="region of interest" description="Disordered" evidence="1">
    <location>
        <begin position="91"/>
        <end position="131"/>
    </location>
</feature>
<evidence type="ECO:0000256" key="1">
    <source>
        <dbReference type="SAM" id="MobiDB-lite"/>
    </source>
</evidence>
<dbReference type="AlphaFoldDB" id="A0A0D3EU74"/>
<evidence type="ECO:0000313" key="3">
    <source>
        <dbReference type="Proteomes" id="UP000026960"/>
    </source>
</evidence>
<protein>
    <submittedName>
        <fullName evidence="2">Uncharacterized protein</fullName>
    </submittedName>
</protein>
<keyword evidence="3" id="KW-1185">Reference proteome</keyword>